<organism evidence="1 2">
    <name type="scientific">Thomasclavelia spiroformis</name>
    <dbReference type="NCBI Taxonomy" id="29348"/>
    <lineage>
        <taxon>Bacteria</taxon>
        <taxon>Bacillati</taxon>
        <taxon>Bacillota</taxon>
        <taxon>Erysipelotrichia</taxon>
        <taxon>Erysipelotrichales</taxon>
        <taxon>Coprobacillaceae</taxon>
        <taxon>Thomasclavelia</taxon>
    </lineage>
</organism>
<dbReference type="AlphaFoldDB" id="A0A943I7S5"/>
<evidence type="ECO:0000313" key="2">
    <source>
        <dbReference type="Proteomes" id="UP000751224"/>
    </source>
</evidence>
<evidence type="ECO:0000313" key="1">
    <source>
        <dbReference type="EMBL" id="MBS5588431.1"/>
    </source>
</evidence>
<protein>
    <submittedName>
        <fullName evidence="1">Uncharacterized protein</fullName>
    </submittedName>
</protein>
<name>A0A943I7S5_9FIRM</name>
<reference evidence="1" key="1">
    <citation type="submission" date="2021-02" db="EMBL/GenBank/DDBJ databases">
        <title>Infant gut strain persistence is associated with maternal origin, phylogeny, and functional potential including surface adhesion and iron acquisition.</title>
        <authorList>
            <person name="Lou Y.C."/>
        </authorList>
    </citation>
    <scope>NUCLEOTIDE SEQUENCE</scope>
    <source>
        <strain evidence="1">L3_108_000G1_dasL3_108_000G1_metabat.metabat.11</strain>
    </source>
</reference>
<accession>A0A943I7S5</accession>
<gene>
    <name evidence="1" type="ORF">KHX14_06385</name>
</gene>
<dbReference type="RefSeq" id="WP_303194392.1">
    <property type="nucleotide sequence ID" value="NZ_CAUGOO010000009.1"/>
</dbReference>
<comment type="caution">
    <text evidence="1">The sequence shown here is derived from an EMBL/GenBank/DDBJ whole genome shotgun (WGS) entry which is preliminary data.</text>
</comment>
<dbReference type="EMBL" id="JAGZCC010000032">
    <property type="protein sequence ID" value="MBS5588431.1"/>
    <property type="molecule type" value="Genomic_DNA"/>
</dbReference>
<sequence length="74" mass="8804">MSKNNFNHNMFSKNLNDAYFEIIEQKRIDLDVRCQIETNVNDETVKVYLIKKNKIIKILTFKEGKKYYKSIGGK</sequence>
<proteinExistence type="predicted"/>
<dbReference type="Proteomes" id="UP000751224">
    <property type="component" value="Unassembled WGS sequence"/>
</dbReference>